<dbReference type="Proteomes" id="UP000824082">
    <property type="component" value="Unassembled WGS sequence"/>
</dbReference>
<gene>
    <name evidence="4" type="ORF">IAD19_05530</name>
</gene>
<evidence type="ECO:0000313" key="4">
    <source>
        <dbReference type="EMBL" id="HIU41996.1"/>
    </source>
</evidence>
<organism evidence="4 5">
    <name type="scientific">Candidatus Egerieicola faecale</name>
    <dbReference type="NCBI Taxonomy" id="2840774"/>
    <lineage>
        <taxon>Bacteria</taxon>
        <taxon>Bacillati</taxon>
        <taxon>Bacillota</taxon>
        <taxon>Clostridia</taxon>
        <taxon>Eubacteriales</taxon>
        <taxon>Oscillospiraceae</taxon>
        <taxon>Oscillospiraceae incertae sedis</taxon>
        <taxon>Candidatus Egerieicola</taxon>
    </lineage>
</organism>
<dbReference type="GO" id="GO:0046872">
    <property type="term" value="F:metal ion binding"/>
    <property type="evidence" value="ECO:0007669"/>
    <property type="project" value="InterPro"/>
</dbReference>
<dbReference type="PANTHER" id="PTHR11496:SF103">
    <property type="entry name" value="DEHYDROGENASE, PUTATIVE-RELATED"/>
    <property type="match status" value="1"/>
</dbReference>
<dbReference type="SUPFAM" id="SSF56796">
    <property type="entry name" value="Dehydroquinate synthase-like"/>
    <property type="match status" value="1"/>
</dbReference>
<proteinExistence type="predicted"/>
<evidence type="ECO:0000259" key="2">
    <source>
        <dbReference type="Pfam" id="PF00465"/>
    </source>
</evidence>
<evidence type="ECO:0000313" key="5">
    <source>
        <dbReference type="Proteomes" id="UP000824082"/>
    </source>
</evidence>
<feature type="domain" description="Alcohol dehydrogenase iron-type/glycerol dehydrogenase GldA" evidence="2">
    <location>
        <begin position="9"/>
        <end position="173"/>
    </location>
</feature>
<dbReference type="Gene3D" id="1.20.1090.10">
    <property type="entry name" value="Dehydroquinate synthase-like - alpha domain"/>
    <property type="match status" value="1"/>
</dbReference>
<dbReference type="EMBL" id="DVMX01000108">
    <property type="protein sequence ID" value="HIU41996.1"/>
    <property type="molecule type" value="Genomic_DNA"/>
</dbReference>
<keyword evidence="1" id="KW-0560">Oxidoreductase</keyword>
<name>A0A9D1LKF6_9FIRM</name>
<evidence type="ECO:0000259" key="3">
    <source>
        <dbReference type="Pfam" id="PF25137"/>
    </source>
</evidence>
<dbReference type="Pfam" id="PF25137">
    <property type="entry name" value="ADH_Fe_C"/>
    <property type="match status" value="1"/>
</dbReference>
<evidence type="ECO:0000256" key="1">
    <source>
        <dbReference type="ARBA" id="ARBA00023002"/>
    </source>
</evidence>
<feature type="domain" description="Fe-containing alcohol dehydrogenase-like C-terminal" evidence="3">
    <location>
        <begin position="187"/>
        <end position="305"/>
    </location>
</feature>
<dbReference type="InterPro" id="IPR039697">
    <property type="entry name" value="Alcohol_dehydrogenase_Fe"/>
</dbReference>
<dbReference type="FunFam" id="3.40.50.1970:FF:000003">
    <property type="entry name" value="Alcohol dehydrogenase, iron-containing"/>
    <property type="match status" value="1"/>
</dbReference>
<dbReference type="PANTHER" id="PTHR11496">
    <property type="entry name" value="ALCOHOL DEHYDROGENASE"/>
    <property type="match status" value="1"/>
</dbReference>
<accession>A0A9D1LKF6</accession>
<dbReference type="InterPro" id="IPR056798">
    <property type="entry name" value="ADH_Fe_C"/>
</dbReference>
<dbReference type="AlphaFoldDB" id="A0A9D1LKF6"/>
<sequence>MLDLNYYMPVEIIYGKGVVKQNGARFAALGKRCLIVTGKHGAKACGALDDLTQTLDAAGVAYQIFDEIEPNPMESTCQKAGQAAKAMDADFLVGVGGGSPMDAVKAASVFACNDITLEELYQNSYSNSHLPFVCIGTSAGTGSEVTPYAILTQDFSGYKKSVKGLWPVFSLCDYSYTSTMGYQGSMSTALDALCHCVESYFSAKSNSITRKFAIAGAREVVGVFTDLPADGQFTDSQRQKLYAASIYGGLCIAKTGTCYCHAMGYFLSENHGVPHGVACAVFLPSFIQRSCDYLTKRANNFCYDLDFAPSRLKSLIENVTPKLDIHLSDEEKQALRQRFSAPGLFATSPGEFDADHAMELIEELFG</sequence>
<dbReference type="InterPro" id="IPR001670">
    <property type="entry name" value="ADH_Fe/GldA"/>
</dbReference>
<dbReference type="Pfam" id="PF00465">
    <property type="entry name" value="Fe-ADH"/>
    <property type="match status" value="1"/>
</dbReference>
<dbReference type="Gene3D" id="3.40.50.1970">
    <property type="match status" value="1"/>
</dbReference>
<reference evidence="4" key="1">
    <citation type="submission" date="2020-10" db="EMBL/GenBank/DDBJ databases">
        <authorList>
            <person name="Gilroy R."/>
        </authorList>
    </citation>
    <scope>NUCLEOTIDE SEQUENCE</scope>
    <source>
        <strain evidence="4">4509</strain>
    </source>
</reference>
<reference evidence="4" key="2">
    <citation type="journal article" date="2021" name="PeerJ">
        <title>Extensive microbial diversity within the chicken gut microbiome revealed by metagenomics and culture.</title>
        <authorList>
            <person name="Gilroy R."/>
            <person name="Ravi A."/>
            <person name="Getino M."/>
            <person name="Pursley I."/>
            <person name="Horton D.L."/>
            <person name="Alikhan N.F."/>
            <person name="Baker D."/>
            <person name="Gharbi K."/>
            <person name="Hall N."/>
            <person name="Watson M."/>
            <person name="Adriaenssens E.M."/>
            <person name="Foster-Nyarko E."/>
            <person name="Jarju S."/>
            <person name="Secka A."/>
            <person name="Antonio M."/>
            <person name="Oren A."/>
            <person name="Chaudhuri R.R."/>
            <person name="La Ragione R."/>
            <person name="Hildebrand F."/>
            <person name="Pallen M.J."/>
        </authorList>
    </citation>
    <scope>NUCLEOTIDE SEQUENCE</scope>
    <source>
        <strain evidence="4">4509</strain>
    </source>
</reference>
<dbReference type="GO" id="GO:0004022">
    <property type="term" value="F:alcohol dehydrogenase (NAD+) activity"/>
    <property type="evidence" value="ECO:0007669"/>
    <property type="project" value="TreeGrafter"/>
</dbReference>
<protein>
    <submittedName>
        <fullName evidence="4">Iron-containing alcohol dehydrogenase</fullName>
    </submittedName>
</protein>
<comment type="caution">
    <text evidence="4">The sequence shown here is derived from an EMBL/GenBank/DDBJ whole genome shotgun (WGS) entry which is preliminary data.</text>
</comment>